<dbReference type="AlphaFoldDB" id="A0A485K568"/>
<gene>
    <name evidence="2" type="primary">Aste57867_1477</name>
    <name evidence="1" type="ORF">As57867_001476</name>
    <name evidence="2" type="ORF">ASTE57867_1477</name>
</gene>
<proteinExistence type="predicted"/>
<dbReference type="EMBL" id="CAADRA010000119">
    <property type="protein sequence ID" value="VFT78693.1"/>
    <property type="molecule type" value="Genomic_DNA"/>
</dbReference>
<evidence type="ECO:0000313" key="3">
    <source>
        <dbReference type="Proteomes" id="UP000332933"/>
    </source>
</evidence>
<dbReference type="PANTHER" id="PTHR37066">
    <property type="entry name" value="HELICASE-ASSOCIATED"/>
    <property type="match status" value="1"/>
</dbReference>
<dbReference type="EMBL" id="VJMH01000119">
    <property type="protein sequence ID" value="KAF0718800.1"/>
    <property type="molecule type" value="Genomic_DNA"/>
</dbReference>
<dbReference type="PANTHER" id="PTHR37066:SF1">
    <property type="entry name" value="LNS2_PITP DOMAIN-CONTAINING PROTEIN"/>
    <property type="match status" value="1"/>
</dbReference>
<name>A0A485K568_9STRA</name>
<dbReference type="Proteomes" id="UP000332933">
    <property type="component" value="Unassembled WGS sequence"/>
</dbReference>
<organism evidence="2 3">
    <name type="scientific">Aphanomyces stellatus</name>
    <dbReference type="NCBI Taxonomy" id="120398"/>
    <lineage>
        <taxon>Eukaryota</taxon>
        <taxon>Sar</taxon>
        <taxon>Stramenopiles</taxon>
        <taxon>Oomycota</taxon>
        <taxon>Saprolegniomycetes</taxon>
        <taxon>Saprolegniales</taxon>
        <taxon>Verrucalvaceae</taxon>
        <taxon>Aphanomyces</taxon>
    </lineage>
</organism>
<accession>A0A485K568</accession>
<dbReference type="OrthoDB" id="10678241at2759"/>
<reference evidence="2 3" key="1">
    <citation type="submission" date="2019-03" db="EMBL/GenBank/DDBJ databases">
        <authorList>
            <person name="Gaulin E."/>
            <person name="Dumas B."/>
        </authorList>
    </citation>
    <scope>NUCLEOTIDE SEQUENCE [LARGE SCALE GENOMIC DNA]</scope>
    <source>
        <strain evidence="2">CBS 568.67</strain>
    </source>
</reference>
<reference evidence="1" key="2">
    <citation type="submission" date="2019-06" db="EMBL/GenBank/DDBJ databases">
        <title>Genomics analysis of Aphanomyces spp. identifies a new class of oomycete effector associated with host adaptation.</title>
        <authorList>
            <person name="Gaulin E."/>
        </authorList>
    </citation>
    <scope>NUCLEOTIDE SEQUENCE</scope>
    <source>
        <strain evidence="1">CBS 578.67</strain>
    </source>
</reference>
<sequence>MGNQSVGAQNQGPAWPKSAWNIELGSIVRGLRQRKKTMSSEKHELLDAVGFVWKVYDFKCDSSSPPKIPLDHQQMILEVAQFFRGNSKSWTKTHGQNTYVGLRLTFLHFVVPINKAVKQGRLDPLIVAELDKIGFVWNCLEHHWQLNVEALILYVVPNKDPTWPVYLWKKKLGAVVHNIRTHKNSMPSDRCNDLSAIGFVWETNGNARLLNLKGLKIYHRLFRHVLMP</sequence>
<evidence type="ECO:0000313" key="2">
    <source>
        <dbReference type="EMBL" id="VFT78693.1"/>
    </source>
</evidence>
<evidence type="ECO:0000313" key="1">
    <source>
        <dbReference type="EMBL" id="KAF0718800.1"/>
    </source>
</evidence>
<keyword evidence="3" id="KW-1185">Reference proteome</keyword>
<protein>
    <submittedName>
        <fullName evidence="2">Aste57867_1477 protein</fullName>
    </submittedName>
</protein>